<comment type="caution">
    <text evidence="2">The sequence shown here is derived from an EMBL/GenBank/DDBJ whole genome shotgun (WGS) entry which is preliminary data.</text>
</comment>
<evidence type="ECO:0000256" key="1">
    <source>
        <dbReference type="SAM" id="MobiDB-lite"/>
    </source>
</evidence>
<organism evidence="2 3">
    <name type="scientific">Enterococcus faecium</name>
    <name type="common">Streptococcus faecium</name>
    <dbReference type="NCBI Taxonomy" id="1352"/>
    <lineage>
        <taxon>Bacteria</taxon>
        <taxon>Bacillati</taxon>
        <taxon>Bacillota</taxon>
        <taxon>Bacilli</taxon>
        <taxon>Lactobacillales</taxon>
        <taxon>Enterococcaceae</taxon>
        <taxon>Enterococcus</taxon>
    </lineage>
</organism>
<evidence type="ECO:0000313" key="3">
    <source>
        <dbReference type="Proteomes" id="UP001260956"/>
    </source>
</evidence>
<dbReference type="EMBL" id="JARPTX010000178">
    <property type="protein sequence ID" value="MDT2371499.1"/>
    <property type="molecule type" value="Genomic_DNA"/>
</dbReference>
<reference evidence="2" key="1">
    <citation type="submission" date="2023-03" db="EMBL/GenBank/DDBJ databases">
        <authorList>
            <person name="Shen W."/>
            <person name="Cai J."/>
        </authorList>
    </citation>
    <scope>NUCLEOTIDE SEQUENCE</scope>
    <source>
        <strain evidence="2">B1010-2</strain>
    </source>
</reference>
<feature type="compositionally biased region" description="Basic and acidic residues" evidence="1">
    <location>
        <begin position="22"/>
        <end position="50"/>
    </location>
</feature>
<protein>
    <recommendedName>
        <fullName evidence="4">Phage protein</fullName>
    </recommendedName>
</protein>
<dbReference type="AlphaFoldDB" id="A0AAW8RKZ2"/>
<name>A0AAW8RKZ2_ENTFC</name>
<dbReference type="Proteomes" id="UP001260956">
    <property type="component" value="Unassembled WGS sequence"/>
</dbReference>
<accession>A0AAW8RKZ2</accession>
<proteinExistence type="predicted"/>
<evidence type="ECO:0000313" key="2">
    <source>
        <dbReference type="EMBL" id="MDT2371499.1"/>
    </source>
</evidence>
<feature type="region of interest" description="Disordered" evidence="1">
    <location>
        <begin position="22"/>
        <end position="51"/>
    </location>
</feature>
<gene>
    <name evidence="2" type="ORF">P6Z85_15500</name>
</gene>
<dbReference type="RefSeq" id="WP_123830813.1">
    <property type="nucleotide sequence ID" value="NZ_CABGQB010000001.1"/>
</dbReference>
<sequence>MVDWKKVGKQALDLSKQATEKGVDSFQEWKNDPERIQKNKEKAEAKKAENKAPLFHSGVHCPKCRSLDVEFMQNNRKGFSTGKAIGGAVLTGGVGAIAGFAGKKGKNQWHCLNCGNTFTTKK</sequence>
<evidence type="ECO:0008006" key="4">
    <source>
        <dbReference type="Google" id="ProtNLM"/>
    </source>
</evidence>